<dbReference type="InterPro" id="IPR000485">
    <property type="entry name" value="AsnC-type_HTH_dom"/>
</dbReference>
<evidence type="ECO:0000256" key="3">
    <source>
        <dbReference type="ARBA" id="ARBA00023163"/>
    </source>
</evidence>
<evidence type="ECO:0000259" key="5">
    <source>
        <dbReference type="PROSITE" id="PS50956"/>
    </source>
</evidence>
<dbReference type="PROSITE" id="PS50956">
    <property type="entry name" value="HTH_ASNC_2"/>
    <property type="match status" value="1"/>
</dbReference>
<evidence type="ECO:0000313" key="6">
    <source>
        <dbReference type="EMBL" id="GBQ93943.1"/>
    </source>
</evidence>
<dbReference type="PRINTS" id="PR00033">
    <property type="entry name" value="HTHASNC"/>
</dbReference>
<dbReference type="SUPFAM" id="SSF54909">
    <property type="entry name" value="Dimeric alpha+beta barrel"/>
    <property type="match status" value="1"/>
</dbReference>
<reference evidence="6" key="1">
    <citation type="submission" date="2013-04" db="EMBL/GenBank/DDBJ databases">
        <title>The genome sequencing project of 58 acetic acid bacteria.</title>
        <authorList>
            <person name="Okamoto-Kainuma A."/>
            <person name="Ishikawa M."/>
            <person name="Umino S."/>
            <person name="Koizumi Y."/>
            <person name="Shiwa Y."/>
            <person name="Yoshikawa H."/>
            <person name="Matsutani M."/>
            <person name="Matsushita K."/>
        </authorList>
    </citation>
    <scope>NUCLEOTIDE SEQUENCE</scope>
    <source>
        <strain evidence="6">NRIC 0535</strain>
    </source>
</reference>
<keyword evidence="1" id="KW-0805">Transcription regulation</keyword>
<dbReference type="InterPro" id="IPR036390">
    <property type="entry name" value="WH_DNA-bd_sf"/>
</dbReference>
<dbReference type="SMART" id="SM00344">
    <property type="entry name" value="HTH_ASNC"/>
    <property type="match status" value="1"/>
</dbReference>
<dbReference type="InterPro" id="IPR036388">
    <property type="entry name" value="WH-like_DNA-bd_sf"/>
</dbReference>
<dbReference type="CDD" id="cd00090">
    <property type="entry name" value="HTH_ARSR"/>
    <property type="match status" value="1"/>
</dbReference>
<name>A0ABQ0Q6W3_9PROT</name>
<dbReference type="InterPro" id="IPR019887">
    <property type="entry name" value="Tscrpt_reg_AsnC/Lrp_C"/>
</dbReference>
<dbReference type="InterPro" id="IPR019885">
    <property type="entry name" value="Tscrpt_reg_HTH_AsnC-type_CS"/>
</dbReference>
<dbReference type="PANTHER" id="PTHR30154">
    <property type="entry name" value="LEUCINE-RESPONSIVE REGULATORY PROTEIN"/>
    <property type="match status" value="1"/>
</dbReference>
<dbReference type="Gene3D" id="3.30.70.920">
    <property type="match status" value="1"/>
</dbReference>
<keyword evidence="3" id="KW-0804">Transcription</keyword>
<protein>
    <submittedName>
        <fullName evidence="6">AsnC family transcriptional regulator</fullName>
    </submittedName>
</protein>
<evidence type="ECO:0000256" key="1">
    <source>
        <dbReference type="ARBA" id="ARBA00023015"/>
    </source>
</evidence>
<feature type="domain" description="HTH asnC-type" evidence="5">
    <location>
        <begin position="4"/>
        <end position="65"/>
    </location>
</feature>
<feature type="domain" description="HTH cro/C1-type" evidence="4">
    <location>
        <begin position="12"/>
        <end position="36"/>
    </location>
</feature>
<dbReference type="PANTHER" id="PTHR30154:SF17">
    <property type="entry name" value="DNA-BINDING TRANSCRIPTIONAL ACTIVATOR DECR"/>
    <property type="match status" value="1"/>
</dbReference>
<accession>A0ABQ0Q6W3</accession>
<dbReference type="Proteomes" id="UP001062776">
    <property type="component" value="Unassembled WGS sequence"/>
</dbReference>
<dbReference type="PROSITE" id="PS50943">
    <property type="entry name" value="HTH_CROC1"/>
    <property type="match status" value="1"/>
</dbReference>
<dbReference type="Pfam" id="PF13412">
    <property type="entry name" value="HTH_24"/>
    <property type="match status" value="1"/>
</dbReference>
<evidence type="ECO:0000256" key="2">
    <source>
        <dbReference type="ARBA" id="ARBA00023125"/>
    </source>
</evidence>
<dbReference type="InterPro" id="IPR019888">
    <property type="entry name" value="Tscrpt_reg_AsnC-like"/>
</dbReference>
<dbReference type="Pfam" id="PF01037">
    <property type="entry name" value="AsnC_trans_reg"/>
    <property type="match status" value="1"/>
</dbReference>
<gene>
    <name evidence="6" type="ORF">AA0535_2997</name>
</gene>
<sequence length="152" mass="17313">MSFMDHIDKALLRALQQNASLSQRDLAEKIGLSQNACWRRLHALRSAGVIEGETIRLSQEAVGLGVTVFVMVRTRFHSREWLSQFREAVLSIPHIVDFHRLAGDYDYMLKIVARDMNAFDGIYQTLISKVELDTVTSYLSMEAIANNRDMPV</sequence>
<organism evidence="6 7">
    <name type="scientific">Asaia krungthepensis NRIC 0535</name>
    <dbReference type="NCBI Taxonomy" id="1307925"/>
    <lineage>
        <taxon>Bacteria</taxon>
        <taxon>Pseudomonadati</taxon>
        <taxon>Pseudomonadota</taxon>
        <taxon>Alphaproteobacteria</taxon>
        <taxon>Acetobacterales</taxon>
        <taxon>Acetobacteraceae</taxon>
        <taxon>Asaia</taxon>
    </lineage>
</organism>
<proteinExistence type="predicted"/>
<dbReference type="InterPro" id="IPR011008">
    <property type="entry name" value="Dimeric_a/b-barrel"/>
</dbReference>
<dbReference type="SUPFAM" id="SSF46785">
    <property type="entry name" value="Winged helix' DNA-binding domain"/>
    <property type="match status" value="1"/>
</dbReference>
<dbReference type="InterPro" id="IPR011991">
    <property type="entry name" value="ArsR-like_HTH"/>
</dbReference>
<evidence type="ECO:0000259" key="4">
    <source>
        <dbReference type="PROSITE" id="PS50943"/>
    </source>
</evidence>
<dbReference type="Gene3D" id="1.10.10.10">
    <property type="entry name" value="Winged helix-like DNA-binding domain superfamily/Winged helix DNA-binding domain"/>
    <property type="match status" value="1"/>
</dbReference>
<keyword evidence="2" id="KW-0238">DNA-binding</keyword>
<evidence type="ECO:0000313" key="7">
    <source>
        <dbReference type="Proteomes" id="UP001062776"/>
    </source>
</evidence>
<comment type="caution">
    <text evidence="6">The sequence shown here is derived from an EMBL/GenBank/DDBJ whole genome shotgun (WGS) entry which is preliminary data.</text>
</comment>
<dbReference type="EMBL" id="BAPV01000061">
    <property type="protein sequence ID" value="GBQ93943.1"/>
    <property type="molecule type" value="Genomic_DNA"/>
</dbReference>
<keyword evidence="7" id="KW-1185">Reference proteome</keyword>
<dbReference type="PROSITE" id="PS00519">
    <property type="entry name" value="HTH_ASNC_1"/>
    <property type="match status" value="1"/>
</dbReference>
<dbReference type="InterPro" id="IPR001387">
    <property type="entry name" value="Cro/C1-type_HTH"/>
</dbReference>